<gene>
    <name evidence="1" type="ORF">I3679_003890</name>
</gene>
<dbReference type="EMBL" id="JADQCH020000001">
    <property type="protein sequence ID" value="MEY2343755.1"/>
    <property type="molecule type" value="Genomic_DNA"/>
</dbReference>
<name>A0ABD5LQZ1_PROMI</name>
<reference evidence="1" key="1">
    <citation type="submission" date="2021-05" db="EMBL/GenBank/DDBJ databases">
        <title>First report of NDM-5 and VEB-6 producing Proteus mirabilis isolated from blood of a sepsis patient in Kolkata, India.</title>
        <authorList>
            <person name="Halder G."/>
            <person name="Chaudhuri B."/>
            <person name="Dutta S."/>
        </authorList>
    </citation>
    <scope>NUCLEOTIDE SEQUENCE [LARGE SCALE GENOMIC DNA]</scope>
    <source>
        <strain evidence="1">7049</strain>
    </source>
</reference>
<accession>A0ABD5LQZ1</accession>
<proteinExistence type="predicted"/>
<sequence>MLSSIVQARPNQQVPQLTPQVSTYYHIMEKEVEHQGKQYRFFFLRSQKYA</sequence>
<evidence type="ECO:0000313" key="1">
    <source>
        <dbReference type="EMBL" id="MEY2343755.1"/>
    </source>
</evidence>
<protein>
    <submittedName>
        <fullName evidence="1">Uncharacterized protein</fullName>
    </submittedName>
</protein>
<comment type="caution">
    <text evidence="1">The sequence shown here is derived from an EMBL/GenBank/DDBJ whole genome shotgun (WGS) entry which is preliminary data.</text>
</comment>
<organism evidence="1">
    <name type="scientific">Proteus mirabilis</name>
    <dbReference type="NCBI Taxonomy" id="584"/>
    <lineage>
        <taxon>Bacteria</taxon>
        <taxon>Pseudomonadati</taxon>
        <taxon>Pseudomonadota</taxon>
        <taxon>Gammaproteobacteria</taxon>
        <taxon>Enterobacterales</taxon>
        <taxon>Morganellaceae</taxon>
        <taxon>Proteus</taxon>
    </lineage>
</organism>
<dbReference type="AlphaFoldDB" id="A0ABD5LQZ1"/>